<name>A0A0E9XMM0_ANGAN</name>
<sequence>MVAEKSCNKSLIVTFFVRGISQTF</sequence>
<evidence type="ECO:0000313" key="1">
    <source>
        <dbReference type="EMBL" id="JAI03091.1"/>
    </source>
</evidence>
<accession>A0A0E9XMM0</accession>
<reference evidence="1" key="2">
    <citation type="journal article" date="2015" name="Fish Shellfish Immunol.">
        <title>Early steps in the European eel (Anguilla anguilla)-Vibrio vulnificus interaction in the gills: Role of the RtxA13 toxin.</title>
        <authorList>
            <person name="Callol A."/>
            <person name="Pajuelo D."/>
            <person name="Ebbesson L."/>
            <person name="Teles M."/>
            <person name="MacKenzie S."/>
            <person name="Amaro C."/>
        </authorList>
    </citation>
    <scope>NUCLEOTIDE SEQUENCE</scope>
</reference>
<dbReference type="AlphaFoldDB" id="A0A0E9XMM0"/>
<proteinExistence type="predicted"/>
<protein>
    <submittedName>
        <fullName evidence="1">Uncharacterized protein</fullName>
    </submittedName>
</protein>
<organism evidence="1">
    <name type="scientific">Anguilla anguilla</name>
    <name type="common">European freshwater eel</name>
    <name type="synonym">Muraena anguilla</name>
    <dbReference type="NCBI Taxonomy" id="7936"/>
    <lineage>
        <taxon>Eukaryota</taxon>
        <taxon>Metazoa</taxon>
        <taxon>Chordata</taxon>
        <taxon>Craniata</taxon>
        <taxon>Vertebrata</taxon>
        <taxon>Euteleostomi</taxon>
        <taxon>Actinopterygii</taxon>
        <taxon>Neopterygii</taxon>
        <taxon>Teleostei</taxon>
        <taxon>Anguilliformes</taxon>
        <taxon>Anguillidae</taxon>
        <taxon>Anguilla</taxon>
    </lineage>
</organism>
<dbReference type="EMBL" id="GBXM01005487">
    <property type="protein sequence ID" value="JAI03091.1"/>
    <property type="molecule type" value="Transcribed_RNA"/>
</dbReference>
<reference evidence="1" key="1">
    <citation type="submission" date="2014-11" db="EMBL/GenBank/DDBJ databases">
        <authorList>
            <person name="Amaro Gonzalez C."/>
        </authorList>
    </citation>
    <scope>NUCLEOTIDE SEQUENCE</scope>
</reference>